<dbReference type="PANTHER" id="PTHR45023:SF4">
    <property type="entry name" value="GLYCINE-RICH PROTEIN-RELATED"/>
    <property type="match status" value="1"/>
</dbReference>
<evidence type="ECO:0000256" key="1">
    <source>
        <dbReference type="SAM" id="MobiDB-lite"/>
    </source>
</evidence>
<dbReference type="PANTHER" id="PTHR45023">
    <property type="match status" value="1"/>
</dbReference>
<sequence length="282" mass="32659">MGFNQYSQQQQQNQSTGSQPPSDHQSFNLIDKTKDENEEEPIPTPTSKKSNRGARLKAKAKKTKDTESQVEIKKRARNVWTQNKELLLAESFIQISEDPKTGCDQQKDTFWYKILDVYNTEAKRRGFIERTKNMLTEKWTSMNASIQKFNHLVAETLALSGEKDEDWIKRVENLYKTHVGTEFKHKSAWLFLKGKHKWTNPESTNARRYHFRVTDEEPELFGDDALPRPPGLQRIAKSQRSGSNSTASSGSNPLMYQEFMKEQYELDRKAKMEVIAQESEGC</sequence>
<feature type="region of interest" description="Disordered" evidence="1">
    <location>
        <begin position="220"/>
        <end position="254"/>
    </location>
</feature>
<accession>A0A6L2J5D8</accession>
<dbReference type="EMBL" id="BKCJ010000318">
    <property type="protein sequence ID" value="GEU32086.1"/>
    <property type="molecule type" value="Genomic_DNA"/>
</dbReference>
<dbReference type="AlphaFoldDB" id="A0A6L2J5D8"/>
<feature type="compositionally biased region" description="Low complexity" evidence="1">
    <location>
        <begin position="1"/>
        <end position="19"/>
    </location>
</feature>
<proteinExistence type="predicted"/>
<evidence type="ECO:0000313" key="2">
    <source>
        <dbReference type="EMBL" id="GEU32086.1"/>
    </source>
</evidence>
<name>A0A6L2J5D8_TANCI</name>
<protein>
    <recommendedName>
        <fullName evidence="3">Glutathione S-transferase T3-like</fullName>
    </recommendedName>
</protein>
<comment type="caution">
    <text evidence="2">The sequence shown here is derived from an EMBL/GenBank/DDBJ whole genome shotgun (WGS) entry which is preliminary data.</text>
</comment>
<feature type="region of interest" description="Disordered" evidence="1">
    <location>
        <begin position="1"/>
        <end position="69"/>
    </location>
</feature>
<gene>
    <name evidence="2" type="ORF">Tci_004064</name>
</gene>
<evidence type="ECO:0008006" key="3">
    <source>
        <dbReference type="Google" id="ProtNLM"/>
    </source>
</evidence>
<organism evidence="2">
    <name type="scientific">Tanacetum cinerariifolium</name>
    <name type="common">Dalmatian daisy</name>
    <name type="synonym">Chrysanthemum cinerariifolium</name>
    <dbReference type="NCBI Taxonomy" id="118510"/>
    <lineage>
        <taxon>Eukaryota</taxon>
        <taxon>Viridiplantae</taxon>
        <taxon>Streptophyta</taxon>
        <taxon>Embryophyta</taxon>
        <taxon>Tracheophyta</taxon>
        <taxon>Spermatophyta</taxon>
        <taxon>Magnoliopsida</taxon>
        <taxon>eudicotyledons</taxon>
        <taxon>Gunneridae</taxon>
        <taxon>Pentapetalae</taxon>
        <taxon>asterids</taxon>
        <taxon>campanulids</taxon>
        <taxon>Asterales</taxon>
        <taxon>Asteraceae</taxon>
        <taxon>Asteroideae</taxon>
        <taxon>Anthemideae</taxon>
        <taxon>Anthemidinae</taxon>
        <taxon>Tanacetum</taxon>
    </lineage>
</organism>
<feature type="compositionally biased region" description="Basic residues" evidence="1">
    <location>
        <begin position="49"/>
        <end position="62"/>
    </location>
</feature>
<reference evidence="2" key="1">
    <citation type="journal article" date="2019" name="Sci. Rep.">
        <title>Draft genome of Tanacetum cinerariifolium, the natural source of mosquito coil.</title>
        <authorList>
            <person name="Yamashiro T."/>
            <person name="Shiraishi A."/>
            <person name="Satake H."/>
            <person name="Nakayama K."/>
        </authorList>
    </citation>
    <scope>NUCLEOTIDE SEQUENCE</scope>
</reference>
<feature type="compositionally biased region" description="Low complexity" evidence="1">
    <location>
        <begin position="238"/>
        <end position="252"/>
    </location>
</feature>